<dbReference type="InterPro" id="IPR003593">
    <property type="entry name" value="AAA+_ATPase"/>
</dbReference>
<keyword evidence="13" id="KW-0378">Hydrolase</keyword>
<dbReference type="GO" id="GO:0005524">
    <property type="term" value="F:ATP binding"/>
    <property type="evidence" value="ECO:0007669"/>
    <property type="project" value="UniProtKB-KW"/>
</dbReference>
<dbReference type="AlphaFoldDB" id="A0A3G8M887"/>
<evidence type="ECO:0000259" key="11">
    <source>
        <dbReference type="PROSITE" id="PS50893"/>
    </source>
</evidence>
<dbReference type="Proteomes" id="UP000273982">
    <property type="component" value="Chromosome"/>
</dbReference>
<protein>
    <submittedName>
        <fullName evidence="13">Molybdenum ABC transporter ATP-binding protein</fullName>
        <ecNumber evidence="13">3.6.3.29</ecNumber>
    </submittedName>
</protein>
<accession>A0A3G8M887</accession>
<dbReference type="Pfam" id="PF03459">
    <property type="entry name" value="TOBE"/>
    <property type="match status" value="1"/>
</dbReference>
<name>A0A3G8M887_9HYPH</name>
<keyword evidence="6" id="KW-0547">Nucleotide-binding</keyword>
<dbReference type="GO" id="GO:0016020">
    <property type="term" value="C:membrane"/>
    <property type="evidence" value="ECO:0007669"/>
    <property type="project" value="InterPro"/>
</dbReference>
<evidence type="ECO:0000256" key="10">
    <source>
        <dbReference type="PROSITE-ProRule" id="PRU01213"/>
    </source>
</evidence>
<evidence type="ECO:0000256" key="6">
    <source>
        <dbReference type="ARBA" id="ARBA00022741"/>
    </source>
</evidence>
<dbReference type="PROSITE" id="PS00211">
    <property type="entry name" value="ABC_TRANSPORTER_1"/>
    <property type="match status" value="1"/>
</dbReference>
<proteinExistence type="inferred from homology"/>
<dbReference type="Gene3D" id="2.40.50.100">
    <property type="match status" value="1"/>
</dbReference>
<dbReference type="Gene3D" id="3.40.50.300">
    <property type="entry name" value="P-loop containing nucleotide triphosphate hydrolases"/>
    <property type="match status" value="1"/>
</dbReference>
<evidence type="ECO:0000256" key="9">
    <source>
        <dbReference type="ARBA" id="ARBA00023136"/>
    </source>
</evidence>
<dbReference type="PROSITE" id="PS50893">
    <property type="entry name" value="ABC_TRANSPORTER_2"/>
    <property type="match status" value="1"/>
</dbReference>
<keyword evidence="9" id="KW-0472">Membrane</keyword>
<evidence type="ECO:0000256" key="2">
    <source>
        <dbReference type="ARBA" id="ARBA00022448"/>
    </source>
</evidence>
<evidence type="ECO:0000256" key="1">
    <source>
        <dbReference type="ARBA" id="ARBA00005417"/>
    </source>
</evidence>
<dbReference type="InterPro" id="IPR011868">
    <property type="entry name" value="ModC_ABC_ATP-bd"/>
</dbReference>
<dbReference type="NCBIfam" id="TIGR02142">
    <property type="entry name" value="modC_ABC"/>
    <property type="match status" value="1"/>
</dbReference>
<dbReference type="PANTHER" id="PTHR43514">
    <property type="entry name" value="ABC TRANSPORTER I FAMILY MEMBER 10"/>
    <property type="match status" value="1"/>
</dbReference>
<dbReference type="GO" id="GO:0140359">
    <property type="term" value="F:ABC-type transporter activity"/>
    <property type="evidence" value="ECO:0007669"/>
    <property type="project" value="InterPro"/>
</dbReference>
<keyword evidence="7 13" id="KW-0067">ATP-binding</keyword>
<evidence type="ECO:0000256" key="4">
    <source>
        <dbReference type="ARBA" id="ARBA00022505"/>
    </source>
</evidence>
<gene>
    <name evidence="13" type="primary">modC</name>
    <name evidence="13" type="ORF">EHO51_09900</name>
</gene>
<evidence type="ECO:0000256" key="8">
    <source>
        <dbReference type="ARBA" id="ARBA00022967"/>
    </source>
</evidence>
<keyword evidence="5" id="KW-0997">Cell inner membrane</keyword>
<sequence length="372" mass="39786">MGADGTAAMADGAIAARFRLAYSGFALDVDLELPGRGVTALFGPSGSGKTTALRCIAGLARAPDGLLKIGGDVWQDEAHGVFVPTHRRALGMVFQDASLFSHLTVKGNLDYGMTRARVTAADAGREALCEMLDIAALAERWPDTLSGGERQRVAIARALLTRPQLLLMDEPLASLDVARRLDVLPYLERLRDELDIPIIYVSHAPEEVTRIADEAVVLDRGRVVARGAPLDVLPSASRLVEGGRFGVVNALKARVVAVDEAYGVTRLAHPAGEILIAARLTTQREARVVMRATDVALAMSEPRDTSVRTILRGRIEKIDATESALAFVTLTLIGGDRLVSAITRLALDELRLTVGADVYALVKSVALDERGL</sequence>
<organism evidence="13 14">
    <name type="scientific">Methylocystis rosea</name>
    <dbReference type="NCBI Taxonomy" id="173366"/>
    <lineage>
        <taxon>Bacteria</taxon>
        <taxon>Pseudomonadati</taxon>
        <taxon>Pseudomonadota</taxon>
        <taxon>Alphaproteobacteria</taxon>
        <taxon>Hyphomicrobiales</taxon>
        <taxon>Methylocystaceae</taxon>
        <taxon>Methylocystis</taxon>
    </lineage>
</organism>
<keyword evidence="3" id="KW-1003">Cell membrane</keyword>
<feature type="domain" description="ABC transporter" evidence="11">
    <location>
        <begin position="9"/>
        <end position="245"/>
    </location>
</feature>
<evidence type="ECO:0000259" key="12">
    <source>
        <dbReference type="PROSITE" id="PS51866"/>
    </source>
</evidence>
<evidence type="ECO:0000313" key="14">
    <source>
        <dbReference type="Proteomes" id="UP000273982"/>
    </source>
</evidence>
<dbReference type="PROSITE" id="PS51866">
    <property type="entry name" value="MOP"/>
    <property type="match status" value="1"/>
</dbReference>
<dbReference type="InterPro" id="IPR004606">
    <property type="entry name" value="Mop_domain"/>
</dbReference>
<evidence type="ECO:0000256" key="5">
    <source>
        <dbReference type="ARBA" id="ARBA00022519"/>
    </source>
</evidence>
<keyword evidence="2" id="KW-0813">Transport</keyword>
<dbReference type="SUPFAM" id="SSF52540">
    <property type="entry name" value="P-loop containing nucleoside triphosphate hydrolases"/>
    <property type="match status" value="1"/>
</dbReference>
<dbReference type="InterPro" id="IPR017871">
    <property type="entry name" value="ABC_transporter-like_CS"/>
</dbReference>
<comment type="similarity">
    <text evidence="1">Belongs to the ABC transporter superfamily.</text>
</comment>
<dbReference type="SUPFAM" id="SSF50331">
    <property type="entry name" value="MOP-like"/>
    <property type="match status" value="1"/>
</dbReference>
<dbReference type="SMART" id="SM00382">
    <property type="entry name" value="AAA"/>
    <property type="match status" value="1"/>
</dbReference>
<dbReference type="KEGG" id="mros:EHO51_09900"/>
<keyword evidence="4 10" id="KW-0500">Molybdenum</keyword>
<dbReference type="InterPro" id="IPR005116">
    <property type="entry name" value="Transp-assoc_OB_typ1"/>
</dbReference>
<dbReference type="EMBL" id="CP034086">
    <property type="protein sequence ID" value="AZG77018.1"/>
    <property type="molecule type" value="Genomic_DNA"/>
</dbReference>
<dbReference type="InterPro" id="IPR050334">
    <property type="entry name" value="Molybdenum_import_ModC"/>
</dbReference>
<reference evidence="13 14" key="1">
    <citation type="submission" date="2018-11" db="EMBL/GenBank/DDBJ databases">
        <title>Genome squencing of methanotrophic bacteria isolated from alkaline groundwater in Korea.</title>
        <authorList>
            <person name="Nguyen L.N."/>
        </authorList>
    </citation>
    <scope>NUCLEOTIDE SEQUENCE [LARGE SCALE GENOMIC DNA]</scope>
    <source>
        <strain evidence="13 14">GW6</strain>
    </source>
</reference>
<dbReference type="InterPro" id="IPR008995">
    <property type="entry name" value="Mo/tungstate-bd_C_term_dom"/>
</dbReference>
<dbReference type="EC" id="3.6.3.29" evidence="13"/>
<keyword evidence="8" id="KW-1278">Translocase</keyword>
<dbReference type="GO" id="GO:0015098">
    <property type="term" value="F:molybdate ion transmembrane transporter activity"/>
    <property type="evidence" value="ECO:0007669"/>
    <property type="project" value="InterPro"/>
</dbReference>
<evidence type="ECO:0000256" key="7">
    <source>
        <dbReference type="ARBA" id="ARBA00022840"/>
    </source>
</evidence>
<feature type="domain" description="Mop" evidence="12">
    <location>
        <begin position="304"/>
        <end position="371"/>
    </location>
</feature>
<evidence type="ECO:0000313" key="13">
    <source>
        <dbReference type="EMBL" id="AZG77018.1"/>
    </source>
</evidence>
<dbReference type="PANTHER" id="PTHR43514:SF10">
    <property type="entry name" value="MOLYBDENUM IMPORT ATP-BINDING PROTEIN MODC 2"/>
    <property type="match status" value="1"/>
</dbReference>
<dbReference type="GO" id="GO:0016887">
    <property type="term" value="F:ATP hydrolysis activity"/>
    <property type="evidence" value="ECO:0007669"/>
    <property type="project" value="InterPro"/>
</dbReference>
<dbReference type="Pfam" id="PF00005">
    <property type="entry name" value="ABC_tran"/>
    <property type="match status" value="1"/>
</dbReference>
<dbReference type="InterPro" id="IPR003439">
    <property type="entry name" value="ABC_transporter-like_ATP-bd"/>
</dbReference>
<evidence type="ECO:0000256" key="3">
    <source>
        <dbReference type="ARBA" id="ARBA00022475"/>
    </source>
</evidence>
<dbReference type="InterPro" id="IPR027417">
    <property type="entry name" value="P-loop_NTPase"/>
</dbReference>